<sequence>MGLLSRGHRAEHDRLARQHAQERALAGAQVTRGAGEPGEGWAVATPHRLVLAFGEDVVVRRWCDVDHGALDAQSAQLTITWVDGAPETVITLTDDKPQAFARTFRERVQSSVVHAETIKLPQGGAVRVVVRRDETDGLFSEVLGDGYVRLDDPATAALVTAAETRVREAVGLPL</sequence>
<dbReference type="Proteomes" id="UP000774283">
    <property type="component" value="Unassembled WGS sequence"/>
</dbReference>
<dbReference type="EMBL" id="JAAXOW010000002">
    <property type="protein sequence ID" value="NKX93096.1"/>
    <property type="molecule type" value="Genomic_DNA"/>
</dbReference>
<reference evidence="1 2" key="1">
    <citation type="submission" date="2020-04" db="EMBL/GenBank/DDBJ databases">
        <title>MicrobeNet Type strains.</title>
        <authorList>
            <person name="Nicholson A.C."/>
        </authorList>
    </citation>
    <scope>NUCLEOTIDE SEQUENCE [LARGE SCALE GENOMIC DNA]</scope>
    <source>
        <strain evidence="1 2">ATCC BAA-789</strain>
    </source>
</reference>
<keyword evidence="2" id="KW-1185">Reference proteome</keyword>
<proteinExistence type="predicted"/>
<dbReference type="RefSeq" id="WP_168447177.1">
    <property type="nucleotide sequence ID" value="NZ_JAAXOW010000002.1"/>
</dbReference>
<comment type="caution">
    <text evidence="1">The sequence shown here is derived from an EMBL/GenBank/DDBJ whole genome shotgun (WGS) entry which is preliminary data.</text>
</comment>
<dbReference type="AlphaFoldDB" id="A0A9X5ISH5"/>
<evidence type="ECO:0000313" key="1">
    <source>
        <dbReference type="EMBL" id="NKX93096.1"/>
    </source>
</evidence>
<organism evidence="1 2">
    <name type="scientific">Sanguibacter hominis ATCC BAA-789</name>
    <dbReference type="NCBI Taxonomy" id="1312740"/>
    <lineage>
        <taxon>Bacteria</taxon>
        <taxon>Bacillati</taxon>
        <taxon>Actinomycetota</taxon>
        <taxon>Actinomycetes</taxon>
        <taxon>Micrococcales</taxon>
        <taxon>Sanguibacteraceae</taxon>
        <taxon>Sanguibacter</taxon>
    </lineage>
</organism>
<protein>
    <submittedName>
        <fullName evidence="1">Uncharacterized protein</fullName>
    </submittedName>
</protein>
<evidence type="ECO:0000313" key="2">
    <source>
        <dbReference type="Proteomes" id="UP000774283"/>
    </source>
</evidence>
<name>A0A9X5ISH5_9MICO</name>
<accession>A0A9X5ISH5</accession>
<gene>
    <name evidence="1" type="ORF">HF995_07380</name>
</gene>